<dbReference type="Proteomes" id="UP000235145">
    <property type="component" value="Unassembled WGS sequence"/>
</dbReference>
<evidence type="ECO:0000313" key="2">
    <source>
        <dbReference type="Proteomes" id="UP000235145"/>
    </source>
</evidence>
<gene>
    <name evidence="1" type="ORF">LSAT_V11C900459330</name>
</gene>
<dbReference type="GO" id="GO:0017148">
    <property type="term" value="P:negative regulation of translation"/>
    <property type="evidence" value="ECO:0007669"/>
    <property type="project" value="InterPro"/>
</dbReference>
<protein>
    <submittedName>
        <fullName evidence="1">Uncharacterized protein</fullName>
    </submittedName>
</protein>
<dbReference type="AlphaFoldDB" id="A0A9R1UI50"/>
<accession>A0A9R1UI50</accession>
<sequence>MILGTIVRSDSSLQDQVNAFSTFCPALGKGSLPDMSSLSSSNTEVLIESIKHLVSPVYFFILLDLLHNAPGINWTTVIEKLDHEGFYIPDEATISLLISCYRLASHDPFPLSVVCGNVWKNTEGQLSFLKYVVYVPPEVFTFAHCEKQVAYVDAVNTPSFNLGMQIMHGYALIFWRFYASWLKEALQSLFDCCLNTLLSIALKCYYMGWTMLICHIMSYNMKFLWLFFLRGVVMAIPIPGHPIARQEEEKMVDDCKRLSDLIESPDAILLLTDTREIRWLPTLLCANANKVTITGALGFDSFLVMCHGAGPLLIRNTSSKVETVVGSSLSTGVEEMSLGQKDSKPRLGCYLL</sequence>
<comment type="caution">
    <text evidence="1">The sequence shown here is derived from an EMBL/GenBank/DDBJ whole genome shotgun (WGS) entry which is preliminary data.</text>
</comment>
<dbReference type="GO" id="GO:0008641">
    <property type="term" value="F:ubiquitin-like modifier activating enzyme activity"/>
    <property type="evidence" value="ECO:0007669"/>
    <property type="project" value="InterPro"/>
</dbReference>
<keyword evidence="2" id="KW-1185">Reference proteome</keyword>
<dbReference type="InterPro" id="IPR040398">
    <property type="entry name" value="Not1"/>
</dbReference>
<dbReference type="PANTHER" id="PTHR13162">
    <property type="entry name" value="CCR4-NOT TRANSCRIPTION COMPLEX"/>
    <property type="match status" value="1"/>
</dbReference>
<dbReference type="EMBL" id="NBSK02000009">
    <property type="protein sequence ID" value="KAJ0187395.1"/>
    <property type="molecule type" value="Genomic_DNA"/>
</dbReference>
<dbReference type="SUPFAM" id="SSF69572">
    <property type="entry name" value="Activating enzymes of the ubiquitin-like proteins"/>
    <property type="match status" value="1"/>
</dbReference>
<name>A0A9R1UI50_LACSA</name>
<dbReference type="InterPro" id="IPR035985">
    <property type="entry name" value="Ubiquitin-activating_enz"/>
</dbReference>
<proteinExistence type="predicted"/>
<dbReference type="GO" id="GO:0030015">
    <property type="term" value="C:CCR4-NOT core complex"/>
    <property type="evidence" value="ECO:0007669"/>
    <property type="project" value="InterPro"/>
</dbReference>
<dbReference type="PANTHER" id="PTHR13162:SF8">
    <property type="entry name" value="CCR4-NOT TRANSCRIPTION COMPLEX SUBUNIT 1"/>
    <property type="match status" value="1"/>
</dbReference>
<dbReference type="Gene3D" id="3.40.50.720">
    <property type="entry name" value="NAD(P)-binding Rossmann-like Domain"/>
    <property type="match status" value="1"/>
</dbReference>
<organism evidence="1 2">
    <name type="scientific">Lactuca sativa</name>
    <name type="common">Garden lettuce</name>
    <dbReference type="NCBI Taxonomy" id="4236"/>
    <lineage>
        <taxon>Eukaryota</taxon>
        <taxon>Viridiplantae</taxon>
        <taxon>Streptophyta</taxon>
        <taxon>Embryophyta</taxon>
        <taxon>Tracheophyta</taxon>
        <taxon>Spermatophyta</taxon>
        <taxon>Magnoliopsida</taxon>
        <taxon>eudicotyledons</taxon>
        <taxon>Gunneridae</taxon>
        <taxon>Pentapetalae</taxon>
        <taxon>asterids</taxon>
        <taxon>campanulids</taxon>
        <taxon>Asterales</taxon>
        <taxon>Asteraceae</taxon>
        <taxon>Cichorioideae</taxon>
        <taxon>Cichorieae</taxon>
        <taxon>Lactucinae</taxon>
        <taxon>Lactuca</taxon>
    </lineage>
</organism>
<reference evidence="1 2" key="1">
    <citation type="journal article" date="2017" name="Nat. Commun.">
        <title>Genome assembly with in vitro proximity ligation data and whole-genome triplication in lettuce.</title>
        <authorList>
            <person name="Reyes-Chin-Wo S."/>
            <person name="Wang Z."/>
            <person name="Yang X."/>
            <person name="Kozik A."/>
            <person name="Arikit S."/>
            <person name="Song C."/>
            <person name="Xia L."/>
            <person name="Froenicke L."/>
            <person name="Lavelle D.O."/>
            <person name="Truco M.J."/>
            <person name="Xia R."/>
            <person name="Zhu S."/>
            <person name="Xu C."/>
            <person name="Xu H."/>
            <person name="Xu X."/>
            <person name="Cox K."/>
            <person name="Korf I."/>
            <person name="Meyers B.C."/>
            <person name="Michelmore R.W."/>
        </authorList>
    </citation>
    <scope>NUCLEOTIDE SEQUENCE [LARGE SCALE GENOMIC DNA]</scope>
    <source>
        <strain evidence="2">cv. Salinas</strain>
        <tissue evidence="1">Seedlings</tissue>
    </source>
</reference>
<evidence type="ECO:0000313" key="1">
    <source>
        <dbReference type="EMBL" id="KAJ0187395.1"/>
    </source>
</evidence>